<protein>
    <recommendedName>
        <fullName evidence="4">LysR family regulatory protein</fullName>
    </recommendedName>
</protein>
<feature type="region of interest" description="Disordered" evidence="1">
    <location>
        <begin position="123"/>
        <end position="145"/>
    </location>
</feature>
<keyword evidence="3" id="KW-1185">Reference proteome</keyword>
<dbReference type="InterPro" id="IPR023213">
    <property type="entry name" value="CAT-like_dom_sf"/>
</dbReference>
<evidence type="ECO:0000313" key="2">
    <source>
        <dbReference type="EMBL" id="KAH7202708.1"/>
    </source>
</evidence>
<dbReference type="OrthoDB" id="21502at2759"/>
<proteinExistence type="predicted"/>
<dbReference type="EMBL" id="JAGMUX010000050">
    <property type="protein sequence ID" value="KAH7202708.1"/>
    <property type="molecule type" value="Genomic_DNA"/>
</dbReference>
<evidence type="ECO:0000313" key="3">
    <source>
        <dbReference type="Proteomes" id="UP000720189"/>
    </source>
</evidence>
<name>A0A9P9FV11_FUSRE</name>
<sequence>MALQAIRRAVLGQTRQPPNYPTNPTDTVLPVYYFDDAPLLRNCVECWTLRFNDPLDAEMLRESLSRVIARPGWRKLGGRIRMNSKEKLEIHVPETFTSERPALGFHHDTFDVSIDAHPLASEFPRPTPDRPSIQDSRSDFTALGVPPGTPLSLNDYLKSDYPQLTLHVVSFTDATLVSLCWPHIAVDATSLRDLGIAWSLVLAGRESEILPMLSAGEDPMAHAGDNPAFTKPYALEKQQVKGWRMYLFPFFYVFDLLRWRTLESKILFLPRKNVEQLRNQALDSLGKTSSPPFISEGDVIVAWLSIVVASALFPQDSRRSFTIGNAYDLRGRAPSLFPIESGKGAYVQNAVLPCWTIVPAKSMHNRGDSTLGTISLALRNSLKEQTTEASIHALARLTRESLDFAGVPPLFGNANSVYIYYTSWVKANLFEALNFEPAILSTSAYRNSLKFSTKKDIWEPAARGHPVYYHILGVSPSNILARNASIISRTPNGDYWINGSYPPEVWKVMESMI</sequence>
<evidence type="ECO:0008006" key="4">
    <source>
        <dbReference type="Google" id="ProtNLM"/>
    </source>
</evidence>
<dbReference type="RefSeq" id="XP_046040655.1">
    <property type="nucleotide sequence ID" value="XM_046189226.1"/>
</dbReference>
<organism evidence="2 3">
    <name type="scientific">Fusarium redolens</name>
    <dbReference type="NCBI Taxonomy" id="48865"/>
    <lineage>
        <taxon>Eukaryota</taxon>
        <taxon>Fungi</taxon>
        <taxon>Dikarya</taxon>
        <taxon>Ascomycota</taxon>
        <taxon>Pezizomycotina</taxon>
        <taxon>Sordariomycetes</taxon>
        <taxon>Hypocreomycetidae</taxon>
        <taxon>Hypocreales</taxon>
        <taxon>Nectriaceae</taxon>
        <taxon>Fusarium</taxon>
        <taxon>Fusarium redolens species complex</taxon>
    </lineage>
</organism>
<comment type="caution">
    <text evidence="2">The sequence shown here is derived from an EMBL/GenBank/DDBJ whole genome shotgun (WGS) entry which is preliminary data.</text>
</comment>
<gene>
    <name evidence="2" type="ORF">BKA55DRAFT_531408</name>
</gene>
<dbReference type="AlphaFoldDB" id="A0A9P9FV11"/>
<reference evidence="2" key="1">
    <citation type="journal article" date="2021" name="Nat. Commun.">
        <title>Genetic determinants of endophytism in the Arabidopsis root mycobiome.</title>
        <authorList>
            <person name="Mesny F."/>
            <person name="Miyauchi S."/>
            <person name="Thiergart T."/>
            <person name="Pickel B."/>
            <person name="Atanasova L."/>
            <person name="Karlsson M."/>
            <person name="Huettel B."/>
            <person name="Barry K.W."/>
            <person name="Haridas S."/>
            <person name="Chen C."/>
            <person name="Bauer D."/>
            <person name="Andreopoulos W."/>
            <person name="Pangilinan J."/>
            <person name="LaButti K."/>
            <person name="Riley R."/>
            <person name="Lipzen A."/>
            <person name="Clum A."/>
            <person name="Drula E."/>
            <person name="Henrissat B."/>
            <person name="Kohler A."/>
            <person name="Grigoriev I.V."/>
            <person name="Martin F.M."/>
            <person name="Hacquard S."/>
        </authorList>
    </citation>
    <scope>NUCLEOTIDE SEQUENCE</scope>
    <source>
        <strain evidence="2">MPI-CAGE-AT-0023</strain>
    </source>
</reference>
<dbReference type="Gene3D" id="3.30.559.10">
    <property type="entry name" value="Chloramphenicol acetyltransferase-like domain"/>
    <property type="match status" value="2"/>
</dbReference>
<dbReference type="Proteomes" id="UP000720189">
    <property type="component" value="Unassembled WGS sequence"/>
</dbReference>
<evidence type="ECO:0000256" key="1">
    <source>
        <dbReference type="SAM" id="MobiDB-lite"/>
    </source>
</evidence>
<accession>A0A9P9FV11</accession>
<dbReference type="GeneID" id="70219180"/>